<name>A0A3D9I3P9_9BACL</name>
<accession>A0A3D9I3P9</accession>
<dbReference type="OrthoDB" id="383574at2"/>
<gene>
    <name evidence="1" type="ORF">DFP95_11476</name>
</gene>
<dbReference type="InterPro" id="IPR006059">
    <property type="entry name" value="SBP"/>
</dbReference>
<dbReference type="EMBL" id="QRDY01000014">
    <property type="protein sequence ID" value="RED56301.1"/>
    <property type="molecule type" value="Genomic_DNA"/>
</dbReference>
<dbReference type="SUPFAM" id="SSF53850">
    <property type="entry name" value="Periplasmic binding protein-like II"/>
    <property type="match status" value="1"/>
</dbReference>
<reference evidence="1 2" key="1">
    <citation type="submission" date="2018-07" db="EMBL/GenBank/DDBJ databases">
        <title>Genomic Encyclopedia of Type Strains, Phase III (KMG-III): the genomes of soil and plant-associated and newly described type strains.</title>
        <authorList>
            <person name="Whitman W."/>
        </authorList>
    </citation>
    <scope>NUCLEOTIDE SEQUENCE [LARGE SCALE GENOMIC DNA]</scope>
    <source>
        <strain evidence="1 2">CECT 8236</strain>
    </source>
</reference>
<organism evidence="1 2">
    <name type="scientific">Cohnella lupini</name>
    <dbReference type="NCBI Taxonomy" id="1294267"/>
    <lineage>
        <taxon>Bacteria</taxon>
        <taxon>Bacillati</taxon>
        <taxon>Bacillota</taxon>
        <taxon>Bacilli</taxon>
        <taxon>Bacillales</taxon>
        <taxon>Paenibacillaceae</taxon>
        <taxon>Cohnella</taxon>
    </lineage>
</organism>
<dbReference type="Proteomes" id="UP000256869">
    <property type="component" value="Unassembled WGS sequence"/>
</dbReference>
<evidence type="ECO:0000313" key="1">
    <source>
        <dbReference type="EMBL" id="RED56301.1"/>
    </source>
</evidence>
<dbReference type="PANTHER" id="PTHR43649:SF27">
    <property type="entry name" value="EXTRACELLULAR SOLUTE-BINDING PROTEIN FAMILY 1"/>
    <property type="match status" value="1"/>
</dbReference>
<dbReference type="PANTHER" id="PTHR43649">
    <property type="entry name" value="ARABINOSE-BINDING PROTEIN-RELATED"/>
    <property type="match status" value="1"/>
</dbReference>
<comment type="caution">
    <text evidence="1">The sequence shown here is derived from an EMBL/GenBank/DDBJ whole genome shotgun (WGS) entry which is preliminary data.</text>
</comment>
<dbReference type="Gene3D" id="2.60.120.260">
    <property type="entry name" value="Galactose-binding domain-like"/>
    <property type="match status" value="2"/>
</dbReference>
<keyword evidence="2" id="KW-1185">Reference proteome</keyword>
<protein>
    <submittedName>
        <fullName evidence="1">Carbohydrate ABC transporter substrate-binding protein (CUT1 family)</fullName>
    </submittedName>
</protein>
<dbReference type="Pfam" id="PF01547">
    <property type="entry name" value="SBP_bac_1"/>
    <property type="match status" value="1"/>
</dbReference>
<dbReference type="Gene3D" id="3.40.190.10">
    <property type="entry name" value="Periplasmic binding protein-like II"/>
    <property type="match status" value="1"/>
</dbReference>
<dbReference type="AlphaFoldDB" id="A0A3D9I3P9"/>
<proteinExistence type="predicted"/>
<dbReference type="CDD" id="cd14489">
    <property type="entry name" value="CBM_SBP_bac_1_like"/>
    <property type="match status" value="1"/>
</dbReference>
<dbReference type="RefSeq" id="WP_115994515.1">
    <property type="nucleotide sequence ID" value="NZ_QRDY01000014.1"/>
</dbReference>
<evidence type="ECO:0000313" key="2">
    <source>
        <dbReference type="Proteomes" id="UP000256869"/>
    </source>
</evidence>
<dbReference type="InterPro" id="IPR050490">
    <property type="entry name" value="Bact_solute-bd_prot1"/>
</dbReference>
<sequence>MTKTFRIAVALTILCTIVFPIKGGKNSWRQVHAAGENKSIQLESIEALQADSYDHYLRQHQDARRPDHQIVIHGSDYSRFDGAEPREISTAGDRQGSFVETYDTGSISWEVSVPEDGLYNMTLRYYTIEGKSSSVERQLLIDGALPFAGARSFLFPRIWTNEKTQVEQDNQGNDIRPRQIETSGWQELPFRDAEGYHAEPYAFYLSSGKHTLTLVSMKEPVIVDTIEIGQIDEPPTYEEIKQRYREQGLQEADGRLIKVQGEDAIYKSSPILYPTTDRSSPSTQPKSVSQIRINTIGGNNWRLPGDTITWKIDVPADGLYKLGLKSRQELLRGVYSTRTLYIDNEIPFQEMKEISFNYSSDWKMITLGNVQEPYLFYLTAGSHELKLEVSLGSIAPLILQVQASILELNDMYRKIRMITGSVPDPFRDYNLVQRIPEMTEVFQKHSEILYSVSNQLIEITGEKSDKVAILTKMAYQLEDLAKKPESVQTRMESFKTNVGGLGTWIMQVREQPLEIDYIVLASPEQKMPKAAASFASKVKHELTTLFSSFSTDYNSIGNTSENERVVTVWVGTAGRDQAQVLKAMTDDTFTTQTGISVDLKLVNPNVLMPATLSGQGPDVAMQIANDIPVNYGMRNAIVDLTQFSDYEQVASRFLDSAITPYKFRGAVYGLPEQQLFPMLFYRKDILEDLKLNVPQTWEDVYNIIPVLKKQQMEFALPVPATTGVSVLEPSKAFAMLLYQLDGQFYNKDGESSALDSEVSMQAFKKWTDIYVNYKLPLVFDLPTRFRTGEIPMAITDYNFYNTLSVSAPEIRGLWGFVPVPGIMQSDGTIRRDVSGSGSAVIMLNQAKDKDAAWEFMKWWTSKDTQVRFGREMEALLGASARYPTANIEALEELPWPTEDIRNLKQQWQWVKGIPEVPGGYYTGRSLDNAFREVTNNKTNTRDALYDYVEEINRELEFKQQEINLNQSRR</sequence>